<dbReference type="AlphaFoldDB" id="A0A9D1LB80"/>
<evidence type="ECO:0000256" key="3">
    <source>
        <dbReference type="ARBA" id="ARBA00022597"/>
    </source>
</evidence>
<keyword evidence="7" id="KW-1278">Translocase</keyword>
<dbReference type="SUPFAM" id="SSF52540">
    <property type="entry name" value="P-loop containing nucleoside triphosphate hydrolases"/>
    <property type="match status" value="2"/>
</dbReference>
<dbReference type="InterPro" id="IPR003593">
    <property type="entry name" value="AAA+_ATPase"/>
</dbReference>
<evidence type="ECO:0000256" key="4">
    <source>
        <dbReference type="ARBA" id="ARBA00022737"/>
    </source>
</evidence>
<keyword evidence="5" id="KW-0547">Nucleotide-binding</keyword>
<dbReference type="SMART" id="SM00382">
    <property type="entry name" value="AAA"/>
    <property type="match status" value="2"/>
</dbReference>
<dbReference type="PANTHER" id="PTHR43790">
    <property type="entry name" value="CARBOHYDRATE TRANSPORT ATP-BINDING PROTEIN MG119-RELATED"/>
    <property type="match status" value="1"/>
</dbReference>
<evidence type="ECO:0000256" key="1">
    <source>
        <dbReference type="ARBA" id="ARBA00022448"/>
    </source>
</evidence>
<dbReference type="InterPro" id="IPR050107">
    <property type="entry name" value="ABC_carbohydrate_import_ATPase"/>
</dbReference>
<protein>
    <submittedName>
        <fullName evidence="10">Sugar ABC transporter ATP-binding protein</fullName>
    </submittedName>
</protein>
<dbReference type="PANTHER" id="PTHR43790:SF1">
    <property type="entry name" value="XYLOSE IMPORT ATP-BINDING PROTEIN XYLG"/>
    <property type="match status" value="1"/>
</dbReference>
<dbReference type="PROSITE" id="PS50893">
    <property type="entry name" value="ABC_TRANSPORTER_2"/>
    <property type="match status" value="2"/>
</dbReference>
<keyword evidence="2" id="KW-1003">Cell membrane</keyword>
<sequence length="512" mass="56903">MGNDYILETQNIFKRFGSVTALNDVNFKVRRGEIHVLCGENGAGKSTLMNVISGVYPHGTYEGKFFYNGEECRFSSVSDSEEKGIAIIHQHLALFPLLSVAENIFINNEFAKKGIINWDETRQKAQELIDSIGINVNPTTLVKDIGVGKKQLVEICKAISRDVKLLILDEPTAALNEKESEDLLNMLLDFKKRGITSILITHKLNEIGKVCDTITVLRDGSTIETLEKGKDDISIGHIVKAMVGREMTNLYPEREHKVGDVLFEIKDWTVYHPLHIDIEVLHKVSLNVRKGEVLGIAGLMGAGRTELAMSVFGRSYGQNISGELYLHGKKLNIKSTGDAIKAGLAYVSEDRHEYGLIKGMSIKDNITLASLKQFIHKGSLDSDREIMVAQDYKGKLRIKCKNVDQKVDELSGGNQQKVIFSRWVMAKPEVVILDEPTRGIDVGSKYEIYQIINELVAEGKGVIFISSDMPEIIGMSDRVYVLNEGSIIAELDKEDISQVNIMSAIMEGAKDA</sequence>
<evidence type="ECO:0000256" key="5">
    <source>
        <dbReference type="ARBA" id="ARBA00022741"/>
    </source>
</evidence>
<evidence type="ECO:0000313" key="10">
    <source>
        <dbReference type="EMBL" id="HIU34183.1"/>
    </source>
</evidence>
<reference evidence="10" key="1">
    <citation type="submission" date="2020-10" db="EMBL/GenBank/DDBJ databases">
        <authorList>
            <person name="Gilroy R."/>
        </authorList>
    </citation>
    <scope>NUCLEOTIDE SEQUENCE</scope>
    <source>
        <strain evidence="10">ChiHcec3-11533</strain>
    </source>
</reference>
<keyword evidence="6 10" id="KW-0067">ATP-binding</keyword>
<dbReference type="CDD" id="cd03216">
    <property type="entry name" value="ABC_Carb_Monos_I"/>
    <property type="match status" value="1"/>
</dbReference>
<dbReference type="EMBL" id="DVMU01000143">
    <property type="protein sequence ID" value="HIU34183.1"/>
    <property type="molecule type" value="Genomic_DNA"/>
</dbReference>
<keyword evidence="1" id="KW-0813">Transport</keyword>
<dbReference type="GO" id="GO:0016887">
    <property type="term" value="F:ATP hydrolysis activity"/>
    <property type="evidence" value="ECO:0007669"/>
    <property type="project" value="InterPro"/>
</dbReference>
<keyword evidence="4" id="KW-0677">Repeat</keyword>
<dbReference type="GO" id="GO:0005524">
    <property type="term" value="F:ATP binding"/>
    <property type="evidence" value="ECO:0007669"/>
    <property type="project" value="UniProtKB-KW"/>
</dbReference>
<dbReference type="CDD" id="cd03215">
    <property type="entry name" value="ABC_Carb_Monos_II"/>
    <property type="match status" value="1"/>
</dbReference>
<feature type="domain" description="ABC transporter" evidence="9">
    <location>
        <begin position="7"/>
        <end position="244"/>
    </location>
</feature>
<dbReference type="Pfam" id="PF00005">
    <property type="entry name" value="ABC_tran"/>
    <property type="match status" value="2"/>
</dbReference>
<name>A0A9D1LB80_9FIRM</name>
<comment type="caution">
    <text evidence="10">The sequence shown here is derived from an EMBL/GenBank/DDBJ whole genome shotgun (WGS) entry which is preliminary data.</text>
</comment>
<gene>
    <name evidence="10" type="ORF">IAB02_06430</name>
</gene>
<evidence type="ECO:0000313" key="11">
    <source>
        <dbReference type="Proteomes" id="UP000824072"/>
    </source>
</evidence>
<dbReference type="Proteomes" id="UP000824072">
    <property type="component" value="Unassembled WGS sequence"/>
</dbReference>
<evidence type="ECO:0000256" key="7">
    <source>
        <dbReference type="ARBA" id="ARBA00022967"/>
    </source>
</evidence>
<evidence type="ECO:0000256" key="6">
    <source>
        <dbReference type="ARBA" id="ARBA00022840"/>
    </source>
</evidence>
<organism evidence="10 11">
    <name type="scientific">Candidatus Pullichristensenella excrementigallinarum</name>
    <dbReference type="NCBI Taxonomy" id="2840907"/>
    <lineage>
        <taxon>Bacteria</taxon>
        <taxon>Bacillati</taxon>
        <taxon>Bacillota</taxon>
        <taxon>Clostridia</taxon>
        <taxon>Candidatus Pullichristensenella</taxon>
    </lineage>
</organism>
<dbReference type="InterPro" id="IPR017871">
    <property type="entry name" value="ABC_transporter-like_CS"/>
</dbReference>
<evidence type="ECO:0000259" key="9">
    <source>
        <dbReference type="PROSITE" id="PS50893"/>
    </source>
</evidence>
<feature type="domain" description="ABC transporter" evidence="9">
    <location>
        <begin position="265"/>
        <end position="509"/>
    </location>
</feature>
<keyword evidence="3" id="KW-0762">Sugar transport</keyword>
<accession>A0A9D1LB80</accession>
<proteinExistence type="predicted"/>
<keyword evidence="8" id="KW-0472">Membrane</keyword>
<evidence type="ECO:0000256" key="2">
    <source>
        <dbReference type="ARBA" id="ARBA00022475"/>
    </source>
</evidence>
<dbReference type="InterPro" id="IPR003439">
    <property type="entry name" value="ABC_transporter-like_ATP-bd"/>
</dbReference>
<reference evidence="10" key="2">
    <citation type="journal article" date="2021" name="PeerJ">
        <title>Extensive microbial diversity within the chicken gut microbiome revealed by metagenomics and culture.</title>
        <authorList>
            <person name="Gilroy R."/>
            <person name="Ravi A."/>
            <person name="Getino M."/>
            <person name="Pursley I."/>
            <person name="Horton D.L."/>
            <person name="Alikhan N.F."/>
            <person name="Baker D."/>
            <person name="Gharbi K."/>
            <person name="Hall N."/>
            <person name="Watson M."/>
            <person name="Adriaenssens E.M."/>
            <person name="Foster-Nyarko E."/>
            <person name="Jarju S."/>
            <person name="Secka A."/>
            <person name="Antonio M."/>
            <person name="Oren A."/>
            <person name="Chaudhuri R.R."/>
            <person name="La Ragione R."/>
            <person name="Hildebrand F."/>
            <person name="Pallen M.J."/>
        </authorList>
    </citation>
    <scope>NUCLEOTIDE SEQUENCE</scope>
    <source>
        <strain evidence="10">ChiHcec3-11533</strain>
    </source>
</reference>
<dbReference type="PROSITE" id="PS00211">
    <property type="entry name" value="ABC_TRANSPORTER_1"/>
    <property type="match status" value="1"/>
</dbReference>
<dbReference type="Gene3D" id="3.40.50.300">
    <property type="entry name" value="P-loop containing nucleotide triphosphate hydrolases"/>
    <property type="match status" value="2"/>
</dbReference>
<evidence type="ECO:0000256" key="8">
    <source>
        <dbReference type="ARBA" id="ARBA00023136"/>
    </source>
</evidence>
<dbReference type="InterPro" id="IPR027417">
    <property type="entry name" value="P-loop_NTPase"/>
</dbReference>